<evidence type="ECO:0000313" key="5">
    <source>
        <dbReference type="Proteomes" id="UP000177067"/>
    </source>
</evidence>
<dbReference type="GO" id="GO:0008483">
    <property type="term" value="F:transaminase activity"/>
    <property type="evidence" value="ECO:0007669"/>
    <property type="project" value="TreeGrafter"/>
</dbReference>
<dbReference type="NCBIfam" id="TIGR03588">
    <property type="entry name" value="PseC"/>
    <property type="match status" value="1"/>
</dbReference>
<dbReference type="Pfam" id="PF01041">
    <property type="entry name" value="DegT_DnrJ_EryC1"/>
    <property type="match status" value="1"/>
</dbReference>
<dbReference type="InterPro" id="IPR000653">
    <property type="entry name" value="DegT/StrS_aminotransferase"/>
</dbReference>
<accession>A0A1F6LJA8</accession>
<dbReference type="PANTHER" id="PTHR30244">
    <property type="entry name" value="TRANSAMINASE"/>
    <property type="match status" value="1"/>
</dbReference>
<evidence type="ECO:0000256" key="2">
    <source>
        <dbReference type="PIRSR" id="PIRSR000390-2"/>
    </source>
</evidence>
<comment type="similarity">
    <text evidence="3">Belongs to the DegT/DnrJ/EryC1 family.</text>
</comment>
<dbReference type="Gene3D" id="3.40.640.10">
    <property type="entry name" value="Type I PLP-dependent aspartate aminotransferase-like (Major domain)"/>
    <property type="match status" value="1"/>
</dbReference>
<dbReference type="EMBL" id="MFPS01000007">
    <property type="protein sequence ID" value="OGH59405.1"/>
    <property type="molecule type" value="Genomic_DNA"/>
</dbReference>
<evidence type="ECO:0000256" key="1">
    <source>
        <dbReference type="PIRSR" id="PIRSR000390-1"/>
    </source>
</evidence>
<dbReference type="AlphaFoldDB" id="A0A1F6LJA8"/>
<sequence length="375" mass="42061">MIPYGHQSIDKEDIDAVVDALGSDCLTQGERVTRFEKDLADYCGAKYAVVVSNGTAALHSAFVAVGIGSGDEFITTSLTFVATSNVGVWQGARPVFVDIDPTTGNMDISKIEEKITDKTKAIVPIDYTGRPVDLEKIKEIADRYNLKVIEDASQALGASFNGRKVGSISDLSTFSFHPVKNITTGEGGAILTDNEEYYKKMKRFITHGIIKENLDKNLGAWYFDMVELGLNYRLPDFACALGIRQLSKLNLFLQKRKKIVEKYDEAFLDFDNIITPVKDDEIYKSAWHLYTIRLKENLVSKKVAIFDKLRAEGIGVQVHHIPVHMHTFYKNLGYTSDGLEQTEKWYNSVISLPLYPDLTEDEQKKVIEKVKAIVV</sequence>
<dbReference type="SUPFAM" id="SSF53383">
    <property type="entry name" value="PLP-dependent transferases"/>
    <property type="match status" value="1"/>
</dbReference>
<dbReference type="PIRSF" id="PIRSF000390">
    <property type="entry name" value="PLP_StrS"/>
    <property type="match status" value="1"/>
</dbReference>
<feature type="active site" description="Proton acceptor" evidence="1">
    <location>
        <position position="180"/>
    </location>
</feature>
<dbReference type="Proteomes" id="UP000177067">
    <property type="component" value="Unassembled WGS sequence"/>
</dbReference>
<dbReference type="InterPro" id="IPR015422">
    <property type="entry name" value="PyrdxlP-dep_Trfase_small"/>
</dbReference>
<dbReference type="Gene3D" id="3.90.1150.10">
    <property type="entry name" value="Aspartate Aminotransferase, domain 1"/>
    <property type="match status" value="1"/>
</dbReference>
<evidence type="ECO:0000313" key="4">
    <source>
        <dbReference type="EMBL" id="OGH59405.1"/>
    </source>
</evidence>
<reference evidence="4 5" key="1">
    <citation type="journal article" date="2016" name="Nat. Commun.">
        <title>Thousands of microbial genomes shed light on interconnected biogeochemical processes in an aquifer system.</title>
        <authorList>
            <person name="Anantharaman K."/>
            <person name="Brown C.T."/>
            <person name="Hug L.A."/>
            <person name="Sharon I."/>
            <person name="Castelle C.J."/>
            <person name="Probst A.J."/>
            <person name="Thomas B.C."/>
            <person name="Singh A."/>
            <person name="Wilkins M.J."/>
            <person name="Karaoz U."/>
            <person name="Brodie E.L."/>
            <person name="Williams K.H."/>
            <person name="Hubbard S.S."/>
            <person name="Banfield J.F."/>
        </authorList>
    </citation>
    <scope>NUCLEOTIDE SEQUENCE [LARGE SCALE GENOMIC DNA]</scope>
</reference>
<dbReference type="InterPro" id="IPR015424">
    <property type="entry name" value="PyrdxlP-dep_Trfase"/>
</dbReference>
<gene>
    <name evidence="4" type="ORF">A2725_01085</name>
</gene>
<organism evidence="4 5">
    <name type="scientific">Candidatus Magasanikbacteria bacterium RIFCSPHIGHO2_01_FULL_33_34</name>
    <dbReference type="NCBI Taxonomy" id="1798671"/>
    <lineage>
        <taxon>Bacteria</taxon>
        <taxon>Candidatus Magasanikiibacteriota</taxon>
    </lineage>
</organism>
<dbReference type="GO" id="GO:0030170">
    <property type="term" value="F:pyridoxal phosphate binding"/>
    <property type="evidence" value="ECO:0007669"/>
    <property type="project" value="TreeGrafter"/>
</dbReference>
<dbReference type="GO" id="GO:0000271">
    <property type="term" value="P:polysaccharide biosynthetic process"/>
    <property type="evidence" value="ECO:0007669"/>
    <property type="project" value="TreeGrafter"/>
</dbReference>
<proteinExistence type="inferred from homology"/>
<evidence type="ECO:0000256" key="3">
    <source>
        <dbReference type="RuleBase" id="RU004508"/>
    </source>
</evidence>
<feature type="modified residue" description="N6-(pyridoxal phosphate)lysine" evidence="2">
    <location>
        <position position="180"/>
    </location>
</feature>
<keyword evidence="2 3" id="KW-0663">Pyridoxal phosphate</keyword>
<name>A0A1F6LJA8_9BACT</name>
<protein>
    <submittedName>
        <fullName evidence="4">UDP-4-amino-4, 6-dideoxy-N-acetyl-beta-L-altrosamine transaminase</fullName>
    </submittedName>
</protein>
<dbReference type="InterPro" id="IPR015421">
    <property type="entry name" value="PyrdxlP-dep_Trfase_major"/>
</dbReference>
<dbReference type="PANTHER" id="PTHR30244:SF34">
    <property type="entry name" value="DTDP-4-AMINO-4,6-DIDEOXYGALACTOSE TRANSAMINASE"/>
    <property type="match status" value="1"/>
</dbReference>
<dbReference type="CDD" id="cd00616">
    <property type="entry name" value="AHBA_syn"/>
    <property type="match status" value="1"/>
</dbReference>
<dbReference type="InterPro" id="IPR020026">
    <property type="entry name" value="PseC"/>
</dbReference>
<comment type="caution">
    <text evidence="4">The sequence shown here is derived from an EMBL/GenBank/DDBJ whole genome shotgun (WGS) entry which is preliminary data.</text>
</comment>